<accession>K1U827</accession>
<dbReference type="AlphaFoldDB" id="K1U827"/>
<organism evidence="1">
    <name type="scientific">human gut metagenome</name>
    <dbReference type="NCBI Taxonomy" id="408170"/>
    <lineage>
        <taxon>unclassified sequences</taxon>
        <taxon>metagenomes</taxon>
        <taxon>organismal metagenomes</taxon>
    </lineage>
</organism>
<protein>
    <submittedName>
        <fullName evidence="1">Uncharacterized protein</fullName>
    </submittedName>
</protein>
<sequence>MLGQSSPAYGGLGGGYIWTVTDWNFYGHYGSFSGWEAITHEHMHCMDYSHDSNMTYPAKTPEGVNVGWPEFIWQLHMWLSHKGDLPYTDRNLLGFHKDENAKYRDCGINDIFKDDAKLQKTIEDFYKKSRLVKYFTENPIK</sequence>
<gene>
    <name evidence="1" type="ORF">LEA_03544</name>
</gene>
<evidence type="ECO:0000313" key="1">
    <source>
        <dbReference type="EMBL" id="EKC78388.1"/>
    </source>
</evidence>
<dbReference type="EMBL" id="AJWY01002350">
    <property type="protein sequence ID" value="EKC78388.1"/>
    <property type="molecule type" value="Genomic_DNA"/>
</dbReference>
<feature type="non-terminal residue" evidence="1">
    <location>
        <position position="141"/>
    </location>
</feature>
<comment type="caution">
    <text evidence="1">The sequence shown here is derived from an EMBL/GenBank/DDBJ whole genome shotgun (WGS) entry which is preliminary data.</text>
</comment>
<name>K1U827_9ZZZZ</name>
<proteinExistence type="predicted"/>
<reference evidence="1" key="1">
    <citation type="journal article" date="2013" name="Environ. Microbiol.">
        <title>Microbiota from the distal guts of lean and obese adolescents exhibit partial functional redundancy besides clear differences in community structure.</title>
        <authorList>
            <person name="Ferrer M."/>
            <person name="Ruiz A."/>
            <person name="Lanza F."/>
            <person name="Haange S.B."/>
            <person name="Oberbach A."/>
            <person name="Till H."/>
            <person name="Bargiela R."/>
            <person name="Campoy C."/>
            <person name="Segura M.T."/>
            <person name="Richter M."/>
            <person name="von Bergen M."/>
            <person name="Seifert J."/>
            <person name="Suarez A."/>
        </authorList>
    </citation>
    <scope>NUCLEOTIDE SEQUENCE</scope>
</reference>